<evidence type="ECO:0000313" key="2">
    <source>
        <dbReference type="EMBL" id="RYR39267.1"/>
    </source>
</evidence>
<dbReference type="EMBL" id="SDMP01000009">
    <property type="protein sequence ID" value="RYR39267.1"/>
    <property type="molecule type" value="Genomic_DNA"/>
</dbReference>
<protein>
    <submittedName>
        <fullName evidence="2">Uncharacterized protein</fullName>
    </submittedName>
</protein>
<gene>
    <name evidence="2" type="ORF">Ahy_A09g044768</name>
</gene>
<dbReference type="Proteomes" id="UP000289738">
    <property type="component" value="Chromosome A09"/>
</dbReference>
<keyword evidence="3" id="KW-1185">Reference proteome</keyword>
<accession>A0A445BKS4</accession>
<comment type="caution">
    <text evidence="2">The sequence shown here is derived from an EMBL/GenBank/DDBJ whole genome shotgun (WGS) entry which is preliminary data.</text>
</comment>
<proteinExistence type="predicted"/>
<organism evidence="2 3">
    <name type="scientific">Arachis hypogaea</name>
    <name type="common">Peanut</name>
    <dbReference type="NCBI Taxonomy" id="3818"/>
    <lineage>
        <taxon>Eukaryota</taxon>
        <taxon>Viridiplantae</taxon>
        <taxon>Streptophyta</taxon>
        <taxon>Embryophyta</taxon>
        <taxon>Tracheophyta</taxon>
        <taxon>Spermatophyta</taxon>
        <taxon>Magnoliopsida</taxon>
        <taxon>eudicotyledons</taxon>
        <taxon>Gunneridae</taxon>
        <taxon>Pentapetalae</taxon>
        <taxon>rosids</taxon>
        <taxon>fabids</taxon>
        <taxon>Fabales</taxon>
        <taxon>Fabaceae</taxon>
        <taxon>Papilionoideae</taxon>
        <taxon>50 kb inversion clade</taxon>
        <taxon>dalbergioids sensu lato</taxon>
        <taxon>Dalbergieae</taxon>
        <taxon>Pterocarpus clade</taxon>
        <taxon>Arachis</taxon>
    </lineage>
</organism>
<feature type="compositionally biased region" description="Acidic residues" evidence="1">
    <location>
        <begin position="306"/>
        <end position="316"/>
    </location>
</feature>
<feature type="region of interest" description="Disordered" evidence="1">
    <location>
        <begin position="297"/>
        <end position="316"/>
    </location>
</feature>
<evidence type="ECO:0000256" key="1">
    <source>
        <dbReference type="SAM" id="MobiDB-lite"/>
    </source>
</evidence>
<name>A0A445BKS4_ARAHY</name>
<reference evidence="2 3" key="1">
    <citation type="submission" date="2019-01" db="EMBL/GenBank/DDBJ databases">
        <title>Sequencing of cultivated peanut Arachis hypogaea provides insights into genome evolution and oil improvement.</title>
        <authorList>
            <person name="Chen X."/>
        </authorList>
    </citation>
    <scope>NUCLEOTIDE SEQUENCE [LARGE SCALE GENOMIC DNA]</scope>
    <source>
        <strain evidence="3">cv. Fuhuasheng</strain>
        <tissue evidence="2">Leaves</tissue>
    </source>
</reference>
<dbReference type="STRING" id="3818.A0A445BKS4"/>
<sequence>MLSALSRSLVLSLCSSSLHNITHSHYHRFTASLTLSHSHRHTPTPSAALLLSNALRRLLFSVTPLAAPLRGDAAAAFSPRWHRCCSSSSAFRAIKKRKLRSKTRSQSQIDSVVHRELPEWFKHEEGDLEETTNDAFDTGEEAIDWKLEERDFFLCSTSIWFSKAMVQASPFSSLKHATSFARDLWLNNLSIQSWLNVFSAHLHIDEAGIRAIRKKVPQKIWLCVHNKYKQEAVAPNTVGGEDKNFSILIYALLDIAQIRYENSLSLELDITSREKFILIERKLARLWERLSRETPGETGEVVQDSMQEEDVMKDDSSEEVVSTVNNAPILTLDLNKIPEENVVF</sequence>
<dbReference type="Gene3D" id="1.10.3330.10">
    <property type="entry name" value="Oxo-4-hydroxy-4-carboxy-5-ureidoimidazoline decarboxylase"/>
    <property type="match status" value="1"/>
</dbReference>
<dbReference type="AlphaFoldDB" id="A0A445BKS4"/>
<evidence type="ECO:0000313" key="3">
    <source>
        <dbReference type="Proteomes" id="UP000289738"/>
    </source>
</evidence>
<dbReference type="InterPro" id="IPR036778">
    <property type="entry name" value="OHCU_decarboxylase_sf"/>
</dbReference>